<accession>A0A6C0J239</accession>
<name>A0A6C0J239_9ZZZZ</name>
<protein>
    <submittedName>
        <fullName evidence="1">Uncharacterized protein</fullName>
    </submittedName>
</protein>
<dbReference type="AlphaFoldDB" id="A0A6C0J239"/>
<dbReference type="EMBL" id="MN740298">
    <property type="protein sequence ID" value="QHT98949.1"/>
    <property type="molecule type" value="Genomic_DNA"/>
</dbReference>
<sequence>MDIYSSDEDIKEQIKEFTITDKIIDKKDDNTILCKINFMDIVSYTSSWCYNRKIYEEKVNELYDELQYFYDIPYILHGIYDDMKETKKILIIDGQHRINAINKFIVKKNIEISQNAYVWIWLYKIDNSETTNVDKAISIFRKINNNRLLEDEDLPDEFMICIINELCKIPIFKNCIGQKVSNNTCRSPMIHKKELNEALNVYKKELHNKRIDIIIKNIVQMNNILSEKTFDELYEPRYRKIEAKRYEKAKEKGFYLNLKNSKYSILQWIKEIL</sequence>
<evidence type="ECO:0000313" key="1">
    <source>
        <dbReference type="EMBL" id="QHT98949.1"/>
    </source>
</evidence>
<reference evidence="1" key="1">
    <citation type="journal article" date="2020" name="Nature">
        <title>Giant virus diversity and host interactions through global metagenomics.</title>
        <authorList>
            <person name="Schulz F."/>
            <person name="Roux S."/>
            <person name="Paez-Espino D."/>
            <person name="Jungbluth S."/>
            <person name="Walsh D.A."/>
            <person name="Denef V.J."/>
            <person name="McMahon K.D."/>
            <person name="Konstantinidis K.T."/>
            <person name="Eloe-Fadrosh E.A."/>
            <person name="Kyrpides N.C."/>
            <person name="Woyke T."/>
        </authorList>
    </citation>
    <scope>NUCLEOTIDE SEQUENCE</scope>
    <source>
        <strain evidence="1">GVMAG-M-3300025695-21</strain>
    </source>
</reference>
<organism evidence="1">
    <name type="scientific">viral metagenome</name>
    <dbReference type="NCBI Taxonomy" id="1070528"/>
    <lineage>
        <taxon>unclassified sequences</taxon>
        <taxon>metagenomes</taxon>
        <taxon>organismal metagenomes</taxon>
    </lineage>
</organism>
<proteinExistence type="predicted"/>